<dbReference type="Proteomes" id="UP000197446">
    <property type="component" value="Unassembled WGS sequence"/>
</dbReference>
<dbReference type="RefSeq" id="WP_088483508.1">
    <property type="nucleotide sequence ID" value="NZ_JBCNLH010000001.1"/>
</dbReference>
<feature type="transmembrane region" description="Helical" evidence="1">
    <location>
        <begin position="101"/>
        <end position="119"/>
    </location>
</feature>
<feature type="transmembrane region" description="Helical" evidence="1">
    <location>
        <begin position="73"/>
        <end position="95"/>
    </location>
</feature>
<keyword evidence="1" id="KW-1133">Transmembrane helix</keyword>
<comment type="caution">
    <text evidence="4">The sequence shown here is derived from an EMBL/GenBank/DDBJ whole genome shotgun (WGS) entry which is preliminary data.</text>
</comment>
<dbReference type="OrthoDB" id="129627at2"/>
<gene>
    <name evidence="4" type="ORF">CDO81_12280</name>
</gene>
<reference evidence="4 5" key="1">
    <citation type="journal article" date="2007" name="Int. J. Syst. Evol. Microbiol.">
        <title>Description of Pelomonas aquatica sp. nov. and Pelomonas puraquae sp. nov., isolated from industrial and haemodialysis water.</title>
        <authorList>
            <person name="Gomila M."/>
            <person name="Bowien B."/>
            <person name="Falsen E."/>
            <person name="Moore E.R."/>
            <person name="Lalucat J."/>
        </authorList>
    </citation>
    <scope>NUCLEOTIDE SEQUENCE [LARGE SCALE GENOMIC DNA]</scope>
    <source>
        <strain evidence="4 5">CCUG 52769</strain>
    </source>
</reference>
<keyword evidence="1" id="KW-0812">Transmembrane</keyword>
<evidence type="ECO:0008006" key="6">
    <source>
        <dbReference type="Google" id="ProtNLM"/>
    </source>
</evidence>
<dbReference type="PANTHER" id="PTHR40763:SF5">
    <property type="entry name" value="MEMBRANE PROTEIN"/>
    <property type="match status" value="1"/>
</dbReference>
<keyword evidence="5" id="KW-1185">Reference proteome</keyword>
<feature type="domain" description="Cell wall-active antibiotics response LiaF-like C-terminal" evidence="2">
    <location>
        <begin position="156"/>
        <end position="216"/>
    </location>
</feature>
<organism evidence="4 5">
    <name type="scientific">Roseateles puraquae</name>
    <dbReference type="NCBI Taxonomy" id="431059"/>
    <lineage>
        <taxon>Bacteria</taxon>
        <taxon>Pseudomonadati</taxon>
        <taxon>Pseudomonadota</taxon>
        <taxon>Betaproteobacteria</taxon>
        <taxon>Burkholderiales</taxon>
        <taxon>Sphaerotilaceae</taxon>
        <taxon>Roseateles</taxon>
    </lineage>
</organism>
<evidence type="ECO:0000313" key="5">
    <source>
        <dbReference type="Proteomes" id="UP000197446"/>
    </source>
</evidence>
<dbReference type="Pfam" id="PF22570">
    <property type="entry name" value="LiaF-TM"/>
    <property type="match status" value="1"/>
</dbReference>
<keyword evidence="1" id="KW-0472">Membrane</keyword>
<feature type="domain" description="LiaF transmembrane" evidence="3">
    <location>
        <begin position="23"/>
        <end position="116"/>
    </location>
</feature>
<dbReference type="InterPro" id="IPR054331">
    <property type="entry name" value="LiaF_TM"/>
</dbReference>
<evidence type="ECO:0000259" key="2">
    <source>
        <dbReference type="Pfam" id="PF09922"/>
    </source>
</evidence>
<evidence type="ECO:0000256" key="1">
    <source>
        <dbReference type="SAM" id="Phobius"/>
    </source>
</evidence>
<name>A0A254NF00_9BURK</name>
<sequence>MRRTRHPAFRRTPRVRHAGQRVFFGLAVIGIGLLALLDNLRLFDMPLLRTFWPLAIVLWGVARLIWPQHRGSGVFGALLVGVGVLLTAQNLGLMHVNWRDWWPVVIILVGLSIVTRGLVPRPGGDLEPGDVTLEHGDSVDIQASFSAVSQRNDSPSFKGGRITSTFGGVELDLTQAKLAGPEARLDISAHFSGIDLRVPRDWQVVLEVASTFGGVDDKTVPPMTPGPRLLLCGEVMFGGVEIKH</sequence>
<evidence type="ECO:0000259" key="3">
    <source>
        <dbReference type="Pfam" id="PF22570"/>
    </source>
</evidence>
<feature type="transmembrane region" description="Helical" evidence="1">
    <location>
        <begin position="49"/>
        <end position="66"/>
    </location>
</feature>
<accession>A0A254NF00</accession>
<protein>
    <recommendedName>
        <fullName evidence="6">DUF5668 domain-containing protein</fullName>
    </recommendedName>
</protein>
<dbReference type="EMBL" id="NISI01000004">
    <property type="protein sequence ID" value="OWR03968.1"/>
    <property type="molecule type" value="Genomic_DNA"/>
</dbReference>
<evidence type="ECO:0000313" key="4">
    <source>
        <dbReference type="EMBL" id="OWR03968.1"/>
    </source>
</evidence>
<dbReference type="AlphaFoldDB" id="A0A254NF00"/>
<dbReference type="PANTHER" id="PTHR40763">
    <property type="entry name" value="MEMBRANE PROTEIN-RELATED"/>
    <property type="match status" value="1"/>
</dbReference>
<dbReference type="Pfam" id="PF09922">
    <property type="entry name" value="LiaF-like_C"/>
    <property type="match status" value="1"/>
</dbReference>
<feature type="transmembrane region" description="Helical" evidence="1">
    <location>
        <begin position="21"/>
        <end position="37"/>
    </location>
</feature>
<dbReference type="InterPro" id="IPR024425">
    <property type="entry name" value="LiaF-like_C"/>
</dbReference>
<proteinExistence type="predicted"/>